<dbReference type="Gene3D" id="3.90.1300.10">
    <property type="entry name" value="Amidase signature (AS) domain"/>
    <property type="match status" value="1"/>
</dbReference>
<dbReference type="InterPro" id="IPR023631">
    <property type="entry name" value="Amidase_dom"/>
</dbReference>
<reference evidence="2 3" key="1">
    <citation type="submission" date="2024-08" db="EMBL/GenBank/DDBJ databases">
        <authorList>
            <person name="Cucini C."/>
            <person name="Frati F."/>
        </authorList>
    </citation>
    <scope>NUCLEOTIDE SEQUENCE [LARGE SCALE GENOMIC DNA]</scope>
</reference>
<gene>
    <name evidence="2" type="ORF">ODALV1_LOCUS7418</name>
</gene>
<evidence type="ECO:0000259" key="1">
    <source>
        <dbReference type="Pfam" id="PF01425"/>
    </source>
</evidence>
<dbReference type="Proteomes" id="UP001642540">
    <property type="component" value="Unassembled WGS sequence"/>
</dbReference>
<dbReference type="InterPro" id="IPR052096">
    <property type="entry name" value="Endocannabinoid_amidase"/>
</dbReference>
<name>A0ABP1QBK7_9HEXA</name>
<dbReference type="PANTHER" id="PTHR45847">
    <property type="entry name" value="FATTY ACID AMIDE HYDROLASE"/>
    <property type="match status" value="1"/>
</dbReference>
<feature type="domain" description="Amidase" evidence="1">
    <location>
        <begin position="16"/>
        <end position="126"/>
    </location>
</feature>
<keyword evidence="3" id="KW-1185">Reference proteome</keyword>
<organism evidence="2 3">
    <name type="scientific">Orchesella dallaii</name>
    <dbReference type="NCBI Taxonomy" id="48710"/>
    <lineage>
        <taxon>Eukaryota</taxon>
        <taxon>Metazoa</taxon>
        <taxon>Ecdysozoa</taxon>
        <taxon>Arthropoda</taxon>
        <taxon>Hexapoda</taxon>
        <taxon>Collembola</taxon>
        <taxon>Entomobryomorpha</taxon>
        <taxon>Entomobryoidea</taxon>
        <taxon>Orchesellidae</taxon>
        <taxon>Orchesellinae</taxon>
        <taxon>Orchesella</taxon>
    </lineage>
</organism>
<evidence type="ECO:0000313" key="2">
    <source>
        <dbReference type="EMBL" id="CAL8089579.1"/>
    </source>
</evidence>
<dbReference type="InterPro" id="IPR036928">
    <property type="entry name" value="AS_sf"/>
</dbReference>
<protein>
    <recommendedName>
        <fullName evidence="1">Amidase domain-containing protein</fullName>
    </recommendedName>
</protein>
<dbReference type="PANTHER" id="PTHR45847:SF6">
    <property type="entry name" value="FATTY ACID AMIDE HYDROLASE"/>
    <property type="match status" value="1"/>
</dbReference>
<proteinExistence type="predicted"/>
<evidence type="ECO:0000313" key="3">
    <source>
        <dbReference type="Proteomes" id="UP001642540"/>
    </source>
</evidence>
<dbReference type="SUPFAM" id="SSF75304">
    <property type="entry name" value="Amidase signature (AS) enzymes"/>
    <property type="match status" value="1"/>
</dbReference>
<sequence length="129" mass="14412">MGIVSSLPNLVGLTAVPGVIGKTPSVVATVFKGVSEDFQQHKYDPLVPPIPWDNAIFQSKEKLRIGYFTSLPYFPAMGDTEEVVQRAKSSLESLGHTLVPFTLPDQYSYMRTIGRFLLADHSRHFNKSW</sequence>
<dbReference type="EMBL" id="CAXLJM020000023">
    <property type="protein sequence ID" value="CAL8089579.1"/>
    <property type="molecule type" value="Genomic_DNA"/>
</dbReference>
<comment type="caution">
    <text evidence="2">The sequence shown here is derived from an EMBL/GenBank/DDBJ whole genome shotgun (WGS) entry which is preliminary data.</text>
</comment>
<dbReference type="Pfam" id="PF01425">
    <property type="entry name" value="Amidase"/>
    <property type="match status" value="1"/>
</dbReference>
<accession>A0ABP1QBK7</accession>